<dbReference type="GeneID" id="63146281"/>
<dbReference type="PIRSF" id="PIRSF006276">
    <property type="entry name" value="UspA"/>
    <property type="match status" value="1"/>
</dbReference>
<proteinExistence type="inferred from homology"/>
<dbReference type="PANTHER" id="PTHR46268:SF6">
    <property type="entry name" value="UNIVERSAL STRESS PROTEIN UP12"/>
    <property type="match status" value="1"/>
</dbReference>
<dbReference type="InterPro" id="IPR014729">
    <property type="entry name" value="Rossmann-like_a/b/a_fold"/>
</dbReference>
<dbReference type="OrthoDB" id="9777884at2"/>
<comment type="subcellular location">
    <subcellularLocation>
        <location evidence="2">Cytoplasm</location>
    </subcellularLocation>
</comment>
<dbReference type="Gene3D" id="3.40.50.620">
    <property type="entry name" value="HUPs"/>
    <property type="match status" value="1"/>
</dbReference>
<dbReference type="GO" id="GO:0005737">
    <property type="term" value="C:cytoplasm"/>
    <property type="evidence" value="ECO:0007669"/>
    <property type="project" value="UniProtKB-SubCell"/>
</dbReference>
<dbReference type="PANTHER" id="PTHR46268">
    <property type="entry name" value="STRESS RESPONSE PROTEIN NHAX"/>
    <property type="match status" value="1"/>
</dbReference>
<evidence type="ECO:0000313" key="4">
    <source>
        <dbReference type="EMBL" id="RSU02214.1"/>
    </source>
</evidence>
<comment type="similarity">
    <text evidence="1 2">Belongs to the universal stress protein A family.</text>
</comment>
<dbReference type="PRINTS" id="PR01438">
    <property type="entry name" value="UNVRSLSTRESS"/>
</dbReference>
<dbReference type="InterPro" id="IPR006016">
    <property type="entry name" value="UspA"/>
</dbReference>
<evidence type="ECO:0000256" key="2">
    <source>
        <dbReference type="PIRNR" id="PIRNR006276"/>
    </source>
</evidence>
<sequence length="146" mass="16146">MNVAYKKILVAYDGSEQSQLAFEQAKTLAAMNDGKITVLQVVPSINYYLYLPDSYLYTDLSARQNELLTYTHDYLTATFSNNQSQNISVSVQEGSPKQTIVEYAENNHFDLILIGATGVHGINKLVVGSTTTFVVNHAPCHVLVVK</sequence>
<keyword evidence="5" id="KW-1185">Reference proteome</keyword>
<reference evidence="4 5" key="1">
    <citation type="submission" date="2017-05" db="EMBL/GenBank/DDBJ databases">
        <title>Vagococcus spp. assemblies.</title>
        <authorList>
            <person name="Gulvik C.A."/>
        </authorList>
    </citation>
    <scope>NUCLEOTIDE SEQUENCE [LARGE SCALE GENOMIC DNA]</scope>
    <source>
        <strain evidence="4 5">NCFB 2497</strain>
    </source>
</reference>
<gene>
    <name evidence="4" type="ORF">CBF32_06410</name>
</gene>
<feature type="domain" description="UspA" evidence="3">
    <location>
        <begin position="5"/>
        <end position="146"/>
    </location>
</feature>
<organism evidence="4 5">
    <name type="scientific">Vagococcus fluvialis</name>
    <dbReference type="NCBI Taxonomy" id="2738"/>
    <lineage>
        <taxon>Bacteria</taxon>
        <taxon>Bacillati</taxon>
        <taxon>Bacillota</taxon>
        <taxon>Bacilli</taxon>
        <taxon>Lactobacillales</taxon>
        <taxon>Enterococcaceae</taxon>
        <taxon>Vagococcus</taxon>
    </lineage>
</organism>
<evidence type="ECO:0000313" key="5">
    <source>
        <dbReference type="Proteomes" id="UP000288197"/>
    </source>
</evidence>
<protein>
    <recommendedName>
        <fullName evidence="2">Universal stress protein</fullName>
    </recommendedName>
</protein>
<dbReference type="RefSeq" id="WP_114289534.1">
    <property type="nucleotide sequence ID" value="NZ_CP122523.1"/>
</dbReference>
<dbReference type="Proteomes" id="UP000288197">
    <property type="component" value="Unassembled WGS sequence"/>
</dbReference>
<dbReference type="SUPFAM" id="SSF52402">
    <property type="entry name" value="Adenine nucleotide alpha hydrolases-like"/>
    <property type="match status" value="1"/>
</dbReference>
<keyword evidence="2" id="KW-0963">Cytoplasm</keyword>
<accession>A0A369AW60</accession>
<evidence type="ECO:0000256" key="1">
    <source>
        <dbReference type="ARBA" id="ARBA00008791"/>
    </source>
</evidence>
<dbReference type="CDD" id="cd00293">
    <property type="entry name" value="USP-like"/>
    <property type="match status" value="1"/>
</dbReference>
<dbReference type="EMBL" id="NGJX01000005">
    <property type="protein sequence ID" value="RSU02214.1"/>
    <property type="molecule type" value="Genomic_DNA"/>
</dbReference>
<name>A0A369AW60_9ENTE</name>
<dbReference type="AlphaFoldDB" id="A0A369AW60"/>
<dbReference type="InterPro" id="IPR006015">
    <property type="entry name" value="Universal_stress_UspA"/>
</dbReference>
<dbReference type="Pfam" id="PF00582">
    <property type="entry name" value="Usp"/>
    <property type="match status" value="1"/>
</dbReference>
<comment type="caution">
    <text evidence="4">The sequence shown here is derived from an EMBL/GenBank/DDBJ whole genome shotgun (WGS) entry which is preliminary data.</text>
</comment>
<evidence type="ECO:0000259" key="3">
    <source>
        <dbReference type="Pfam" id="PF00582"/>
    </source>
</evidence>